<dbReference type="EMBL" id="JADFFM010000001">
    <property type="protein sequence ID" value="MBE9666477.1"/>
    <property type="molecule type" value="Genomic_DNA"/>
</dbReference>
<evidence type="ECO:0000313" key="8">
    <source>
        <dbReference type="EMBL" id="MBE9666477.1"/>
    </source>
</evidence>
<dbReference type="InterPro" id="IPR036922">
    <property type="entry name" value="Rieske_2Fe-2S_sf"/>
</dbReference>
<dbReference type="Proteomes" id="UP000632774">
    <property type="component" value="Unassembled WGS sequence"/>
</dbReference>
<comment type="caution">
    <text evidence="8">The sequence shown here is derived from an EMBL/GenBank/DDBJ whole genome shotgun (WGS) entry which is preliminary data.</text>
</comment>
<gene>
    <name evidence="8" type="ORF">IRJ18_08910</name>
</gene>
<sequence>MKWYNTGVTNTDKPFIKRVSVGGHNVCLVGYGGHIYALANKCPHAGEDLSRGWCTEGKIVCAYHRFSYSLETGKGSPGQNDYVNTYAVKVEDGMIFVGFNTFREKLKSLFQ</sequence>
<keyword evidence="9" id="KW-1185">Reference proteome</keyword>
<evidence type="ECO:0000256" key="2">
    <source>
        <dbReference type="ARBA" id="ARBA00022723"/>
    </source>
</evidence>
<comment type="cofactor">
    <cofactor evidence="5">
        <name>[2Fe-2S] cluster</name>
        <dbReference type="ChEBI" id="CHEBI:190135"/>
    </cofactor>
</comment>
<evidence type="ECO:0000256" key="1">
    <source>
        <dbReference type="ARBA" id="ARBA00022714"/>
    </source>
</evidence>
<name>A0ABR9XGH0_9SPHI</name>
<comment type="similarity">
    <text evidence="6">Belongs to the bacterial ring-hydroxylating dioxygenase ferredoxin component family.</text>
</comment>
<keyword evidence="1" id="KW-0001">2Fe-2S</keyword>
<keyword evidence="2" id="KW-0479">Metal-binding</keyword>
<dbReference type="Gene3D" id="2.102.10.10">
    <property type="entry name" value="Rieske [2Fe-2S] iron-sulphur domain"/>
    <property type="match status" value="1"/>
</dbReference>
<evidence type="ECO:0000256" key="5">
    <source>
        <dbReference type="ARBA" id="ARBA00034078"/>
    </source>
</evidence>
<keyword evidence="3" id="KW-0408">Iron</keyword>
<dbReference type="RefSeq" id="WP_194105833.1">
    <property type="nucleotide sequence ID" value="NZ_JADFFM010000001.1"/>
</dbReference>
<feature type="domain" description="Rieske" evidence="7">
    <location>
        <begin position="3"/>
        <end position="97"/>
    </location>
</feature>
<dbReference type="InterPro" id="IPR017941">
    <property type="entry name" value="Rieske_2Fe-2S"/>
</dbReference>
<evidence type="ECO:0000313" key="9">
    <source>
        <dbReference type="Proteomes" id="UP000632774"/>
    </source>
</evidence>
<dbReference type="SUPFAM" id="SSF50022">
    <property type="entry name" value="ISP domain"/>
    <property type="match status" value="1"/>
</dbReference>
<protein>
    <submittedName>
        <fullName evidence="8">Rieske 2Fe-2S domain-containing protein</fullName>
    </submittedName>
</protein>
<dbReference type="PANTHER" id="PTHR21496:SF0">
    <property type="entry name" value="RIESKE DOMAIN-CONTAINING PROTEIN"/>
    <property type="match status" value="1"/>
</dbReference>
<evidence type="ECO:0000256" key="6">
    <source>
        <dbReference type="ARBA" id="ARBA00038001"/>
    </source>
</evidence>
<keyword evidence="4" id="KW-0411">Iron-sulfur</keyword>
<evidence type="ECO:0000256" key="3">
    <source>
        <dbReference type="ARBA" id="ARBA00023004"/>
    </source>
</evidence>
<evidence type="ECO:0000259" key="7">
    <source>
        <dbReference type="PROSITE" id="PS51296"/>
    </source>
</evidence>
<dbReference type="PANTHER" id="PTHR21496">
    <property type="entry name" value="FERREDOXIN-RELATED"/>
    <property type="match status" value="1"/>
</dbReference>
<organism evidence="8 9">
    <name type="scientific">Mucilaginibacter boryungensis</name>
    <dbReference type="NCBI Taxonomy" id="768480"/>
    <lineage>
        <taxon>Bacteria</taxon>
        <taxon>Pseudomonadati</taxon>
        <taxon>Bacteroidota</taxon>
        <taxon>Sphingobacteriia</taxon>
        <taxon>Sphingobacteriales</taxon>
        <taxon>Sphingobacteriaceae</taxon>
        <taxon>Mucilaginibacter</taxon>
    </lineage>
</organism>
<proteinExistence type="inferred from homology"/>
<evidence type="ECO:0000256" key="4">
    <source>
        <dbReference type="ARBA" id="ARBA00023014"/>
    </source>
</evidence>
<dbReference type="Pfam" id="PF00355">
    <property type="entry name" value="Rieske"/>
    <property type="match status" value="1"/>
</dbReference>
<accession>A0ABR9XGH0</accession>
<reference evidence="8 9" key="1">
    <citation type="submission" date="2020-10" db="EMBL/GenBank/DDBJ databases">
        <title>Mucilaginibacter mali sp. nov., isolated from rhizosphere soil of apple orchard.</title>
        <authorList>
            <person name="Lee J.-S."/>
            <person name="Kim H.S."/>
            <person name="Kim J.-S."/>
        </authorList>
    </citation>
    <scope>NUCLEOTIDE SEQUENCE [LARGE SCALE GENOMIC DNA]</scope>
    <source>
        <strain evidence="8 9">KCTC 23157</strain>
    </source>
</reference>
<dbReference type="PROSITE" id="PS51296">
    <property type="entry name" value="RIESKE"/>
    <property type="match status" value="1"/>
</dbReference>